<gene>
    <name evidence="6" type="ORF">D7X32_02395</name>
</gene>
<dbReference type="GO" id="GO:0003677">
    <property type="term" value="F:DNA binding"/>
    <property type="evidence" value="ECO:0007669"/>
    <property type="project" value="UniProtKB-KW"/>
</dbReference>
<name>A0A3A8KJB8_9BACT</name>
<dbReference type="Gene3D" id="1.10.10.10">
    <property type="entry name" value="Winged helix-like DNA-binding domain superfamily/Winged helix DNA-binding domain"/>
    <property type="match status" value="1"/>
</dbReference>
<evidence type="ECO:0000259" key="5">
    <source>
        <dbReference type="PROSITE" id="PS50931"/>
    </source>
</evidence>
<reference evidence="7" key="1">
    <citation type="submission" date="2018-09" db="EMBL/GenBank/DDBJ databases">
        <authorList>
            <person name="Livingstone P.G."/>
            <person name="Whitworth D.E."/>
        </authorList>
    </citation>
    <scope>NUCLEOTIDE SEQUENCE [LARGE SCALE GENOMIC DNA]</scope>
    <source>
        <strain evidence="7">CA043D</strain>
    </source>
</reference>
<dbReference type="FunFam" id="1.10.10.10:FF:000001">
    <property type="entry name" value="LysR family transcriptional regulator"/>
    <property type="match status" value="1"/>
</dbReference>
<dbReference type="Pfam" id="PF00126">
    <property type="entry name" value="HTH_1"/>
    <property type="match status" value="1"/>
</dbReference>
<comment type="similarity">
    <text evidence="1">Belongs to the LysR transcriptional regulatory family.</text>
</comment>
<protein>
    <submittedName>
        <fullName evidence="6">LysR family transcriptional regulator</fullName>
    </submittedName>
</protein>
<dbReference type="InterPro" id="IPR036390">
    <property type="entry name" value="WH_DNA-bd_sf"/>
</dbReference>
<evidence type="ECO:0000313" key="6">
    <source>
        <dbReference type="EMBL" id="RKH07219.1"/>
    </source>
</evidence>
<dbReference type="SUPFAM" id="SSF53850">
    <property type="entry name" value="Periplasmic binding protein-like II"/>
    <property type="match status" value="1"/>
</dbReference>
<dbReference type="PROSITE" id="PS50931">
    <property type="entry name" value="HTH_LYSR"/>
    <property type="match status" value="1"/>
</dbReference>
<evidence type="ECO:0000313" key="7">
    <source>
        <dbReference type="Proteomes" id="UP000268313"/>
    </source>
</evidence>
<dbReference type="InterPro" id="IPR058163">
    <property type="entry name" value="LysR-type_TF_proteobact-type"/>
</dbReference>
<dbReference type="Pfam" id="PF03466">
    <property type="entry name" value="LysR_substrate"/>
    <property type="match status" value="1"/>
</dbReference>
<dbReference type="EMBL" id="RAWE01000005">
    <property type="protein sequence ID" value="RKH07219.1"/>
    <property type="molecule type" value="Genomic_DNA"/>
</dbReference>
<dbReference type="SUPFAM" id="SSF46785">
    <property type="entry name" value="Winged helix' DNA-binding domain"/>
    <property type="match status" value="1"/>
</dbReference>
<evidence type="ECO:0000256" key="1">
    <source>
        <dbReference type="ARBA" id="ARBA00009437"/>
    </source>
</evidence>
<keyword evidence="2" id="KW-0805">Transcription regulation</keyword>
<dbReference type="PANTHER" id="PTHR30537:SF5">
    <property type="entry name" value="HTH-TYPE TRANSCRIPTIONAL ACTIVATOR TTDR-RELATED"/>
    <property type="match status" value="1"/>
</dbReference>
<dbReference type="Gene3D" id="3.40.190.290">
    <property type="match status" value="1"/>
</dbReference>
<keyword evidence="7" id="KW-1185">Reference proteome</keyword>
<comment type="caution">
    <text evidence="6">The sequence shown here is derived from an EMBL/GenBank/DDBJ whole genome shotgun (WGS) entry which is preliminary data.</text>
</comment>
<evidence type="ECO:0000256" key="4">
    <source>
        <dbReference type="ARBA" id="ARBA00023163"/>
    </source>
</evidence>
<organism evidence="6 7">
    <name type="scientific">Corallococcus carmarthensis</name>
    <dbReference type="NCBI Taxonomy" id="2316728"/>
    <lineage>
        <taxon>Bacteria</taxon>
        <taxon>Pseudomonadati</taxon>
        <taxon>Myxococcota</taxon>
        <taxon>Myxococcia</taxon>
        <taxon>Myxococcales</taxon>
        <taxon>Cystobacterineae</taxon>
        <taxon>Myxococcaceae</taxon>
        <taxon>Corallococcus</taxon>
    </lineage>
</organism>
<accession>A0A3A8KJB8</accession>
<dbReference type="AlphaFoldDB" id="A0A3A8KJB8"/>
<dbReference type="OrthoDB" id="5416547at2"/>
<dbReference type="RefSeq" id="WP_120600860.1">
    <property type="nucleotide sequence ID" value="NZ_JABFJX010000017.1"/>
</dbReference>
<dbReference type="Proteomes" id="UP000268313">
    <property type="component" value="Unassembled WGS sequence"/>
</dbReference>
<dbReference type="InterPro" id="IPR005119">
    <property type="entry name" value="LysR_subst-bd"/>
</dbReference>
<dbReference type="PANTHER" id="PTHR30537">
    <property type="entry name" value="HTH-TYPE TRANSCRIPTIONAL REGULATOR"/>
    <property type="match status" value="1"/>
</dbReference>
<evidence type="ECO:0000256" key="2">
    <source>
        <dbReference type="ARBA" id="ARBA00023015"/>
    </source>
</evidence>
<feature type="domain" description="HTH lysR-type" evidence="5">
    <location>
        <begin position="3"/>
        <end position="60"/>
    </location>
</feature>
<dbReference type="GO" id="GO:0003700">
    <property type="term" value="F:DNA-binding transcription factor activity"/>
    <property type="evidence" value="ECO:0007669"/>
    <property type="project" value="InterPro"/>
</dbReference>
<dbReference type="InterPro" id="IPR000847">
    <property type="entry name" value="LysR_HTH_N"/>
</dbReference>
<keyword evidence="3" id="KW-0238">DNA-binding</keyword>
<proteinExistence type="inferred from homology"/>
<sequence length="307" mass="33524">MKVDLGDLNAFVVVARARSFREGARLSGSSASSLSDAVRRLEERLGVRLLNRTTRSVVPTEAGEGLLERLAPALTEMEAALDVVNGFRSRPAGVLRLNVPISASRLLLPRIVPPFLAAYPDIQLEVIADDSFVDVIAAGCDAGIRYDERLEQDMIALPIGPRVQRFATAAAPAYLERHGMPEHPRDLLKHACLLGRFASGAMTSPWEFERDGEVVKVEPTGPLIVRVGGATDLAVDAAIAGTGIVQIFEDWLRPHLDSGALVPVLEPWWQRFPGPFLYYPGRRLVPAPLRAFIDFIKAPEDPTPPSR</sequence>
<dbReference type="InterPro" id="IPR036388">
    <property type="entry name" value="WH-like_DNA-bd_sf"/>
</dbReference>
<keyword evidence="4" id="KW-0804">Transcription</keyword>
<dbReference type="CDD" id="cd08474">
    <property type="entry name" value="PBP2_CrgA_like_5"/>
    <property type="match status" value="1"/>
</dbReference>
<evidence type="ECO:0000256" key="3">
    <source>
        <dbReference type="ARBA" id="ARBA00023125"/>
    </source>
</evidence>